<dbReference type="Gene3D" id="3.30.450.20">
    <property type="entry name" value="PAS domain"/>
    <property type="match status" value="2"/>
</dbReference>
<dbReference type="FunFam" id="3.30.70.270:FF:000001">
    <property type="entry name" value="Diguanylate cyclase domain protein"/>
    <property type="match status" value="1"/>
</dbReference>
<proteinExistence type="predicted"/>
<comment type="subcellular location">
    <subcellularLocation>
        <location evidence="2">Cell inner membrane</location>
    </subcellularLocation>
</comment>
<feature type="domain" description="GGDEF" evidence="6">
    <location>
        <begin position="356"/>
        <end position="492"/>
    </location>
</feature>
<dbReference type="EMBL" id="HG322950">
    <property type="protein sequence ID" value="CDF83848.1"/>
    <property type="molecule type" value="Genomic_DNA"/>
</dbReference>
<dbReference type="EC" id="2.7.7.65" evidence="3"/>
<dbReference type="CDD" id="cd01949">
    <property type="entry name" value="GGDEF"/>
    <property type="match status" value="1"/>
</dbReference>
<feature type="transmembrane region" description="Helical" evidence="5">
    <location>
        <begin position="287"/>
        <end position="309"/>
    </location>
</feature>
<dbReference type="Pfam" id="PF22588">
    <property type="entry name" value="dCache_1_like"/>
    <property type="match status" value="1"/>
</dbReference>
<accession>A0A024HHB6</accession>
<evidence type="ECO:0000256" key="2">
    <source>
        <dbReference type="ARBA" id="ARBA00004533"/>
    </source>
</evidence>
<evidence type="ECO:0000259" key="6">
    <source>
        <dbReference type="PROSITE" id="PS50887"/>
    </source>
</evidence>
<dbReference type="InterPro" id="IPR043128">
    <property type="entry name" value="Rev_trsase/Diguanyl_cyclase"/>
</dbReference>
<dbReference type="PANTHER" id="PTHR45138:SF9">
    <property type="entry name" value="DIGUANYLATE CYCLASE DGCM-RELATED"/>
    <property type="match status" value="1"/>
</dbReference>
<comment type="catalytic activity">
    <reaction evidence="4">
        <text>2 GTP = 3',3'-c-di-GMP + 2 diphosphate</text>
        <dbReference type="Rhea" id="RHEA:24898"/>
        <dbReference type="ChEBI" id="CHEBI:33019"/>
        <dbReference type="ChEBI" id="CHEBI:37565"/>
        <dbReference type="ChEBI" id="CHEBI:58805"/>
        <dbReference type="EC" id="2.7.7.65"/>
    </reaction>
</comment>
<dbReference type="STRING" id="1301098.PKB_2501"/>
<dbReference type="CDD" id="cd12914">
    <property type="entry name" value="PDC1_DGC_like"/>
    <property type="match status" value="1"/>
</dbReference>
<dbReference type="HOGENOM" id="CLU_000445_134_3_6"/>
<keyword evidence="5" id="KW-1133">Transmembrane helix</keyword>
<dbReference type="RefSeq" id="WP_052355256.1">
    <property type="nucleotide sequence ID" value="NZ_HG322950.1"/>
</dbReference>
<name>A0A024HHB6_PSEKB</name>
<dbReference type="GO" id="GO:1902201">
    <property type="term" value="P:negative regulation of bacterial-type flagellum-dependent cell motility"/>
    <property type="evidence" value="ECO:0007669"/>
    <property type="project" value="TreeGrafter"/>
</dbReference>
<reference evidence="7 8" key="1">
    <citation type="submission" date="2013-03" db="EMBL/GenBank/DDBJ databases">
        <authorList>
            <person name="Linke B."/>
        </authorList>
    </citation>
    <scope>NUCLEOTIDE SEQUENCE [LARGE SCALE GENOMIC DNA]</scope>
    <source>
        <strain evidence="7 8">B13</strain>
    </source>
</reference>
<keyword evidence="8" id="KW-1185">Reference proteome</keyword>
<evidence type="ECO:0000256" key="3">
    <source>
        <dbReference type="ARBA" id="ARBA00012528"/>
    </source>
</evidence>
<dbReference type="InterPro" id="IPR054327">
    <property type="entry name" value="His-kinase-like_sensor"/>
</dbReference>
<dbReference type="SUPFAM" id="SSF55073">
    <property type="entry name" value="Nucleotide cyclase"/>
    <property type="match status" value="1"/>
</dbReference>
<dbReference type="InterPro" id="IPR000160">
    <property type="entry name" value="GGDEF_dom"/>
</dbReference>
<keyword evidence="5" id="KW-0812">Transmembrane</keyword>
<sequence length="498" mass="54303">MGPSAMLFRRPHVILYISLALAVAISALTAAVILQMRQDALAIARDSGHNIALLVERDLKHNLDAYDLALNTVLHAYREPSVLALPATVRNALLQDYVATTKGMGSIFLTDENGKVIFQFGKRMPQPASLALNELFASQRIAGDDALHISQPFLPLVEGAQRSIAVSRRLSTSDGSFAGVVVATLELDYLREQFSGLSLGKGGEVTLRMLDGTPLVRWPVLDTPIPDDRDTPAFSRFLLSSRGDFIETSHVDGQRSWYSFRRVGNYPLVFSVALPEQQIFLRWRLRAWTIGLLAAGLDLAIIGLALLAARQMRKRTALVSELREEAHTDALTGLNNRRAFDRRAAEEWSRTQRSGEPLALLMLDIDMFKAYNDHYGHPQGDVALRLVAQTIGGLARRPSDFAARYGGEEFVVLLGDSDLAKALALGEQIRAAVQARSLPHERGPLGILTLSVGVASTSECSAGSLEELLEAADGALYRAKSEGRNRVASYSADAVAAH</sequence>
<dbReference type="GO" id="GO:0052621">
    <property type="term" value="F:diguanylate cyclase activity"/>
    <property type="evidence" value="ECO:0007669"/>
    <property type="project" value="UniProtKB-EC"/>
</dbReference>
<dbReference type="OrthoDB" id="9812260at2"/>
<evidence type="ECO:0000313" key="7">
    <source>
        <dbReference type="EMBL" id="CDF83848.1"/>
    </source>
</evidence>
<gene>
    <name evidence="7" type="ORF">PKB_2501</name>
</gene>
<dbReference type="eggNOG" id="COG3706">
    <property type="taxonomic scope" value="Bacteria"/>
</dbReference>
<dbReference type="SMART" id="SM00267">
    <property type="entry name" value="GGDEF"/>
    <property type="match status" value="1"/>
</dbReference>
<evidence type="ECO:0000256" key="1">
    <source>
        <dbReference type="ARBA" id="ARBA00001946"/>
    </source>
</evidence>
<dbReference type="InterPro" id="IPR050469">
    <property type="entry name" value="Diguanylate_Cyclase"/>
</dbReference>
<dbReference type="AlphaFoldDB" id="A0A024HHB6"/>
<dbReference type="CDD" id="cd12915">
    <property type="entry name" value="PDC2_DGC_like"/>
    <property type="match status" value="1"/>
</dbReference>
<dbReference type="GO" id="GO:0043709">
    <property type="term" value="P:cell adhesion involved in single-species biofilm formation"/>
    <property type="evidence" value="ECO:0007669"/>
    <property type="project" value="TreeGrafter"/>
</dbReference>
<dbReference type="PROSITE" id="PS50887">
    <property type="entry name" value="GGDEF"/>
    <property type="match status" value="1"/>
</dbReference>
<dbReference type="InterPro" id="IPR029787">
    <property type="entry name" value="Nucleotide_cyclase"/>
</dbReference>
<feature type="transmembrane region" description="Helical" evidence="5">
    <location>
        <begin position="13"/>
        <end position="34"/>
    </location>
</feature>
<dbReference type="Pfam" id="PF00990">
    <property type="entry name" value="GGDEF"/>
    <property type="match status" value="1"/>
</dbReference>
<dbReference type="Gene3D" id="3.30.70.270">
    <property type="match status" value="1"/>
</dbReference>
<reference evidence="7 8" key="2">
    <citation type="submission" date="2014-05" db="EMBL/GenBank/DDBJ databases">
        <title>Genome sequence of the 3-chlorobenzoate degrading bacterium Pseudomonas knackmussii B13 shows multiple evidence for horizontal gene transfer.</title>
        <authorList>
            <person name="Miyazaki R."/>
            <person name="Bertelli C."/>
            <person name="Falquet L."/>
            <person name="Robinson-Rechavi M."/>
            <person name="Gharib W."/>
            <person name="Roy S."/>
            <person name="Van der Meer J.R."/>
        </authorList>
    </citation>
    <scope>NUCLEOTIDE SEQUENCE [LARGE SCALE GENOMIC DNA]</scope>
    <source>
        <strain evidence="7 8">B13</strain>
    </source>
</reference>
<dbReference type="GO" id="GO:0005886">
    <property type="term" value="C:plasma membrane"/>
    <property type="evidence" value="ECO:0007669"/>
    <property type="project" value="UniProtKB-SubCell"/>
</dbReference>
<evidence type="ECO:0000256" key="5">
    <source>
        <dbReference type="SAM" id="Phobius"/>
    </source>
</evidence>
<organism evidence="7 8">
    <name type="scientific">Pseudomonas knackmussii (strain DSM 6978 / CCUG 54928 / LMG 23759 / B13)</name>
    <dbReference type="NCBI Taxonomy" id="1301098"/>
    <lineage>
        <taxon>Bacteria</taxon>
        <taxon>Pseudomonadati</taxon>
        <taxon>Pseudomonadota</taxon>
        <taxon>Gammaproteobacteria</taxon>
        <taxon>Pseudomonadales</taxon>
        <taxon>Pseudomonadaceae</taxon>
        <taxon>Pseudomonas</taxon>
    </lineage>
</organism>
<dbReference type="PATRIC" id="fig|1301098.3.peg.2506"/>
<dbReference type="Proteomes" id="UP000025241">
    <property type="component" value="Chromosome I"/>
</dbReference>
<dbReference type="KEGG" id="pkc:PKB_2501"/>
<keyword evidence="5" id="KW-0472">Membrane</keyword>
<evidence type="ECO:0000313" key="8">
    <source>
        <dbReference type="Proteomes" id="UP000025241"/>
    </source>
</evidence>
<dbReference type="PANTHER" id="PTHR45138">
    <property type="entry name" value="REGULATORY COMPONENTS OF SENSORY TRANSDUCTION SYSTEM"/>
    <property type="match status" value="1"/>
</dbReference>
<dbReference type="NCBIfam" id="TIGR00254">
    <property type="entry name" value="GGDEF"/>
    <property type="match status" value="1"/>
</dbReference>
<comment type="cofactor">
    <cofactor evidence="1">
        <name>Mg(2+)</name>
        <dbReference type="ChEBI" id="CHEBI:18420"/>
    </cofactor>
</comment>
<protein>
    <recommendedName>
        <fullName evidence="3">diguanylate cyclase</fullName>
        <ecNumber evidence="3">2.7.7.65</ecNumber>
    </recommendedName>
</protein>
<evidence type="ECO:0000256" key="4">
    <source>
        <dbReference type="ARBA" id="ARBA00034247"/>
    </source>
</evidence>